<evidence type="ECO:0000259" key="10">
    <source>
        <dbReference type="PROSITE" id="PS50823"/>
    </source>
</evidence>
<dbReference type="PROSITE" id="PS51713">
    <property type="entry name" value="G_ERA"/>
    <property type="match status" value="1"/>
</dbReference>
<dbReference type="PRINTS" id="PR00326">
    <property type="entry name" value="GTP1OBG"/>
</dbReference>
<evidence type="ECO:0000313" key="12">
    <source>
        <dbReference type="EMBL" id="AEG31656.1"/>
    </source>
</evidence>
<keyword evidence="7" id="KW-0699">rRNA-binding</keyword>
<protein>
    <recommendedName>
        <fullName evidence="2 7">GTPase Era</fullName>
    </recommendedName>
</protein>
<feature type="domain" description="Era-type G" evidence="11">
    <location>
        <begin position="9"/>
        <end position="177"/>
    </location>
</feature>
<dbReference type="PANTHER" id="PTHR42698:SF1">
    <property type="entry name" value="GTPASE ERA, MITOCHONDRIAL"/>
    <property type="match status" value="1"/>
</dbReference>
<feature type="region of interest" description="G2" evidence="8">
    <location>
        <begin position="43"/>
        <end position="47"/>
    </location>
</feature>
<dbReference type="eggNOG" id="COG1159">
    <property type="taxonomic scope" value="Bacteria"/>
</dbReference>
<dbReference type="FunFam" id="3.40.50.300:FF:000094">
    <property type="entry name" value="GTPase Era"/>
    <property type="match status" value="1"/>
</dbReference>
<dbReference type="FunFam" id="3.30.300.20:FF:000003">
    <property type="entry name" value="GTPase Era"/>
    <property type="match status" value="1"/>
</dbReference>
<name>F6DCS0_THICA</name>
<dbReference type="GO" id="GO:0005886">
    <property type="term" value="C:plasma membrane"/>
    <property type="evidence" value="ECO:0007669"/>
    <property type="project" value="UniProtKB-SubCell"/>
</dbReference>
<keyword evidence="3 7" id="KW-0690">Ribosome biogenesis</keyword>
<dbReference type="NCBIfam" id="TIGR00436">
    <property type="entry name" value="era"/>
    <property type="match status" value="1"/>
</dbReference>
<feature type="region of interest" description="G4" evidence="8">
    <location>
        <begin position="126"/>
        <end position="129"/>
    </location>
</feature>
<dbReference type="InterPro" id="IPR009019">
    <property type="entry name" value="KH_sf_prok-type"/>
</dbReference>
<dbReference type="Pfam" id="PF07650">
    <property type="entry name" value="KH_2"/>
    <property type="match status" value="1"/>
</dbReference>
<feature type="binding site" evidence="7">
    <location>
        <begin position="126"/>
        <end position="129"/>
    </location>
    <ligand>
        <name>GTP</name>
        <dbReference type="ChEBI" id="CHEBI:37565"/>
    </ligand>
</feature>
<dbReference type="Pfam" id="PF01926">
    <property type="entry name" value="MMR_HSR1"/>
    <property type="match status" value="1"/>
</dbReference>
<keyword evidence="7" id="KW-1003">Cell membrane</keyword>
<dbReference type="InterPro" id="IPR006073">
    <property type="entry name" value="GTP-bd"/>
</dbReference>
<reference evidence="12 13" key="1">
    <citation type="submission" date="2011-05" db="EMBL/GenBank/DDBJ databases">
        <title>Complete sequence of Thioalkalimicrobium cyclicum ALM1.</title>
        <authorList>
            <consortium name="US DOE Joint Genome Institute"/>
            <person name="Lucas S."/>
            <person name="Han J."/>
            <person name="Lapidus A."/>
            <person name="Cheng J.-F."/>
            <person name="Goodwin L."/>
            <person name="Pitluck S."/>
            <person name="Peters L."/>
            <person name="Mikhailova N."/>
            <person name="Davenport K."/>
            <person name="Han C."/>
            <person name="Tapia R."/>
            <person name="Land M."/>
            <person name="Hauser L."/>
            <person name="Kyrpides N."/>
            <person name="Ivanova N."/>
            <person name="Pagani I."/>
            <person name="Kappler U."/>
            <person name="Woyke T."/>
        </authorList>
    </citation>
    <scope>NUCLEOTIDE SEQUENCE [LARGE SCALE GENOMIC DNA]</scope>
    <source>
        <strain evidence="13">DSM 14477 / JCM 11371 / ALM1</strain>
    </source>
</reference>
<dbReference type="HAMAP" id="MF_00367">
    <property type="entry name" value="GTPase_Era"/>
    <property type="match status" value="1"/>
</dbReference>
<proteinExistence type="inferred from homology"/>
<dbReference type="CDD" id="cd22534">
    <property type="entry name" value="KH-II_Era"/>
    <property type="match status" value="1"/>
</dbReference>
<dbReference type="Gene3D" id="3.30.300.20">
    <property type="match status" value="1"/>
</dbReference>
<dbReference type="InterPro" id="IPR015946">
    <property type="entry name" value="KH_dom-like_a/b"/>
</dbReference>
<dbReference type="CDD" id="cd04163">
    <property type="entry name" value="Era"/>
    <property type="match status" value="1"/>
</dbReference>
<comment type="function">
    <text evidence="7">An essential GTPase that binds both GDP and GTP, with rapid nucleotide exchange. Plays a role in 16S rRNA processing and 30S ribosomal subunit biogenesis and possibly also in cell cycle regulation and energy metabolism.</text>
</comment>
<evidence type="ECO:0000313" key="13">
    <source>
        <dbReference type="Proteomes" id="UP000009232"/>
    </source>
</evidence>
<dbReference type="OrthoDB" id="9805918at2"/>
<evidence type="ECO:0000256" key="2">
    <source>
        <dbReference type="ARBA" id="ARBA00020484"/>
    </source>
</evidence>
<keyword evidence="7" id="KW-0472">Membrane</keyword>
<feature type="binding site" evidence="7">
    <location>
        <begin position="64"/>
        <end position="68"/>
    </location>
    <ligand>
        <name>GTP</name>
        <dbReference type="ChEBI" id="CHEBI:37565"/>
    </ligand>
</feature>
<evidence type="ECO:0000256" key="8">
    <source>
        <dbReference type="PROSITE-ProRule" id="PRU01050"/>
    </source>
</evidence>
<evidence type="ECO:0000256" key="5">
    <source>
        <dbReference type="ARBA" id="ARBA00022884"/>
    </source>
</evidence>
<keyword evidence="5 7" id="KW-0694">RNA-binding</keyword>
<evidence type="ECO:0000256" key="9">
    <source>
        <dbReference type="RuleBase" id="RU003761"/>
    </source>
</evidence>
<dbReference type="NCBIfam" id="TIGR00231">
    <property type="entry name" value="small_GTP"/>
    <property type="match status" value="1"/>
</dbReference>
<evidence type="ECO:0000259" key="11">
    <source>
        <dbReference type="PROSITE" id="PS51713"/>
    </source>
</evidence>
<dbReference type="STRING" id="717773.Thicy_0884"/>
<feature type="region of interest" description="G5" evidence="8">
    <location>
        <begin position="156"/>
        <end position="158"/>
    </location>
</feature>
<evidence type="ECO:0000256" key="7">
    <source>
        <dbReference type="HAMAP-Rule" id="MF_00367"/>
    </source>
</evidence>
<comment type="subcellular location">
    <subcellularLocation>
        <location evidence="7">Cytoplasm</location>
    </subcellularLocation>
    <subcellularLocation>
        <location evidence="7">Cell inner membrane</location>
        <topology evidence="7">Peripheral membrane protein</topology>
    </subcellularLocation>
</comment>
<dbReference type="PANTHER" id="PTHR42698">
    <property type="entry name" value="GTPASE ERA"/>
    <property type="match status" value="1"/>
</dbReference>
<keyword evidence="7" id="KW-0997">Cell inner membrane</keyword>
<dbReference type="GO" id="GO:0000028">
    <property type="term" value="P:ribosomal small subunit assembly"/>
    <property type="evidence" value="ECO:0007669"/>
    <property type="project" value="TreeGrafter"/>
</dbReference>
<dbReference type="Proteomes" id="UP000009232">
    <property type="component" value="Chromosome"/>
</dbReference>
<gene>
    <name evidence="7" type="primary">era</name>
    <name evidence="12" type="ordered locus">Thicy_0884</name>
</gene>
<feature type="binding site" evidence="7">
    <location>
        <begin position="17"/>
        <end position="24"/>
    </location>
    <ligand>
        <name>GTP</name>
        <dbReference type="ChEBI" id="CHEBI:37565"/>
    </ligand>
</feature>
<keyword evidence="7" id="KW-0963">Cytoplasm</keyword>
<dbReference type="AlphaFoldDB" id="F6DCS0"/>
<dbReference type="HOGENOM" id="CLU_038009_1_2_6"/>
<keyword evidence="4 7" id="KW-0547">Nucleotide-binding</keyword>
<keyword evidence="6 7" id="KW-0342">GTP-binding</keyword>
<evidence type="ECO:0000256" key="6">
    <source>
        <dbReference type="ARBA" id="ARBA00023134"/>
    </source>
</evidence>
<accession>F6DCS0</accession>
<dbReference type="GO" id="GO:0003924">
    <property type="term" value="F:GTPase activity"/>
    <property type="evidence" value="ECO:0007669"/>
    <property type="project" value="UniProtKB-UniRule"/>
</dbReference>
<dbReference type="SUPFAM" id="SSF54814">
    <property type="entry name" value="Prokaryotic type KH domain (KH-domain type II)"/>
    <property type="match status" value="1"/>
</dbReference>
<dbReference type="GO" id="GO:0070181">
    <property type="term" value="F:small ribosomal subunit rRNA binding"/>
    <property type="evidence" value="ECO:0007669"/>
    <property type="project" value="UniProtKB-UniRule"/>
</dbReference>
<dbReference type="RefSeq" id="WP_013835434.1">
    <property type="nucleotide sequence ID" value="NC_015581.1"/>
</dbReference>
<sequence>MSEQQTPFKAGFAAVVGRPNVGKSTLMNELLGQKLSITSAKPQTTRHRIHGIFTAEDHQIVYVDTPGLHLGGEKSINRYMNRAARSAFNGVDVILFVVEAPKFTREDRAVAQQLAEAEVPVILLVNKIDKIKHKADMMPYLQLLGQAVKFDSLIPVSAFKKSGLDLIVKEVLKRLPEQPAIFPEDYITDRSTKFLLAEIVREKLMRSLGEEVPYGATVAIEQFEMDTEQDRWFVNALILVEREGQKRIVIGDKGERIKEMGRQARMDMVAMLEKRVHLELWVKVKQNWSDDDRALASLGYTDL</sequence>
<dbReference type="Gene3D" id="3.40.50.300">
    <property type="entry name" value="P-loop containing nucleotide triphosphate hydrolases"/>
    <property type="match status" value="1"/>
</dbReference>
<dbReference type="InterPro" id="IPR005662">
    <property type="entry name" value="GTPase_Era-like"/>
</dbReference>
<organism evidence="12 13">
    <name type="scientific">Thiomicrospira cyclica (strain DSM 14477 / JCM 11371 / ALM1)</name>
    <name type="common">Thioalkalimicrobium cyclicum</name>
    <dbReference type="NCBI Taxonomy" id="717773"/>
    <lineage>
        <taxon>Bacteria</taxon>
        <taxon>Pseudomonadati</taxon>
        <taxon>Pseudomonadota</taxon>
        <taxon>Gammaproteobacteria</taxon>
        <taxon>Thiotrichales</taxon>
        <taxon>Piscirickettsiaceae</taxon>
        <taxon>Thiomicrospira</taxon>
    </lineage>
</organism>
<evidence type="ECO:0000256" key="4">
    <source>
        <dbReference type="ARBA" id="ARBA00022741"/>
    </source>
</evidence>
<keyword evidence="13" id="KW-1185">Reference proteome</keyword>
<dbReference type="InterPro" id="IPR030388">
    <property type="entry name" value="G_ERA_dom"/>
</dbReference>
<dbReference type="NCBIfam" id="NF000908">
    <property type="entry name" value="PRK00089.1"/>
    <property type="match status" value="1"/>
</dbReference>
<feature type="domain" description="KH type-2" evidence="10">
    <location>
        <begin position="208"/>
        <end position="286"/>
    </location>
</feature>
<feature type="region of interest" description="G1" evidence="8">
    <location>
        <begin position="17"/>
        <end position="24"/>
    </location>
</feature>
<dbReference type="GO" id="GO:0043024">
    <property type="term" value="F:ribosomal small subunit binding"/>
    <property type="evidence" value="ECO:0007669"/>
    <property type="project" value="TreeGrafter"/>
</dbReference>
<feature type="region of interest" description="G3" evidence="8">
    <location>
        <begin position="64"/>
        <end position="67"/>
    </location>
</feature>
<dbReference type="InterPro" id="IPR027417">
    <property type="entry name" value="P-loop_NTPase"/>
</dbReference>
<comment type="similarity">
    <text evidence="1 7 8 9">Belongs to the TRAFAC class TrmE-Era-EngA-EngB-Septin-like GTPase superfamily. Era GTPase family.</text>
</comment>
<dbReference type="SUPFAM" id="SSF52540">
    <property type="entry name" value="P-loop containing nucleoside triphosphate hydrolases"/>
    <property type="match status" value="1"/>
</dbReference>
<dbReference type="PROSITE" id="PS50823">
    <property type="entry name" value="KH_TYPE_2"/>
    <property type="match status" value="1"/>
</dbReference>
<dbReference type="GO" id="GO:0005829">
    <property type="term" value="C:cytosol"/>
    <property type="evidence" value="ECO:0007669"/>
    <property type="project" value="TreeGrafter"/>
</dbReference>
<evidence type="ECO:0000256" key="3">
    <source>
        <dbReference type="ARBA" id="ARBA00022517"/>
    </source>
</evidence>
<dbReference type="InterPro" id="IPR004044">
    <property type="entry name" value="KH_dom_type_2"/>
</dbReference>
<dbReference type="InterPro" id="IPR005225">
    <property type="entry name" value="Small_GTP-bd"/>
</dbReference>
<comment type="subunit">
    <text evidence="7">Monomer.</text>
</comment>
<dbReference type="GO" id="GO:0005525">
    <property type="term" value="F:GTP binding"/>
    <property type="evidence" value="ECO:0007669"/>
    <property type="project" value="UniProtKB-UniRule"/>
</dbReference>
<dbReference type="EMBL" id="CP002776">
    <property type="protein sequence ID" value="AEG31656.1"/>
    <property type="molecule type" value="Genomic_DNA"/>
</dbReference>
<dbReference type="KEGG" id="tcy:Thicy_0884"/>
<evidence type="ECO:0000256" key="1">
    <source>
        <dbReference type="ARBA" id="ARBA00007921"/>
    </source>
</evidence>